<dbReference type="Proteomes" id="UP000614609">
    <property type="component" value="Unassembled WGS sequence"/>
</dbReference>
<keyword evidence="4" id="KW-1185">Reference proteome</keyword>
<keyword evidence="1" id="KW-0472">Membrane</keyword>
<dbReference type="EMBL" id="BMOO01000005">
    <property type="protein sequence ID" value="GGM72329.1"/>
    <property type="molecule type" value="Genomic_DNA"/>
</dbReference>
<dbReference type="Proteomes" id="UP000765891">
    <property type="component" value="Unassembled WGS sequence"/>
</dbReference>
<organism evidence="2 4">
    <name type="scientific">Halarchaeum rubridurum</name>
    <dbReference type="NCBI Taxonomy" id="489911"/>
    <lineage>
        <taxon>Archaea</taxon>
        <taxon>Methanobacteriati</taxon>
        <taxon>Methanobacteriota</taxon>
        <taxon>Stenosarchaea group</taxon>
        <taxon>Halobacteria</taxon>
        <taxon>Halobacteriales</taxon>
        <taxon>Halobacteriaceae</taxon>
    </lineage>
</organism>
<sequence>MSERESGDSTDRPAVDTVEIAREEAQRTIDSQSQTLNDIDNKAARLLRVNLILLGVILTGISIALNARPSEASAASVLVDFVNGYTVMGIVLLLGSTAVAAVTYTASDLRTGMSGKDLRAMLDNDYTDRQNLEGLVESYSRWIEHNFRTNARNAPLGTLTLLLLVYAMTALALGTVQAATGHVGGILLIVPVALNLVLTWYTRFHRQVQRALELR</sequence>
<accession>A0A830G2S2</accession>
<dbReference type="OrthoDB" id="242450at2157"/>
<feature type="transmembrane region" description="Helical" evidence="1">
    <location>
        <begin position="85"/>
        <end position="106"/>
    </location>
</feature>
<feature type="transmembrane region" description="Helical" evidence="1">
    <location>
        <begin position="182"/>
        <end position="201"/>
    </location>
</feature>
<gene>
    <name evidence="2" type="ORF">GCM10009017_22840</name>
    <name evidence="3" type="ORF">J2752_002355</name>
</gene>
<feature type="transmembrane region" description="Helical" evidence="1">
    <location>
        <begin position="46"/>
        <end position="65"/>
    </location>
</feature>
<comment type="caution">
    <text evidence="2">The sequence shown here is derived from an EMBL/GenBank/DDBJ whole genome shotgun (WGS) entry which is preliminary data.</text>
</comment>
<keyword evidence="1" id="KW-1133">Transmembrane helix</keyword>
<reference evidence="3" key="3">
    <citation type="submission" date="2021-03" db="EMBL/GenBank/DDBJ databases">
        <title>Genomic Encyclopedia of Type Strains, Phase IV (KMG-IV): sequencing the most valuable type-strain genomes for metagenomic binning, comparative biology and taxonomic classification.</title>
        <authorList>
            <person name="Goeker M."/>
        </authorList>
    </citation>
    <scope>NUCLEOTIDE SEQUENCE</scope>
    <source>
        <strain evidence="3">DSM 22443</strain>
    </source>
</reference>
<feature type="transmembrane region" description="Helical" evidence="1">
    <location>
        <begin position="156"/>
        <end position="176"/>
    </location>
</feature>
<name>A0A830G2S2_9EURY</name>
<evidence type="ECO:0000256" key="1">
    <source>
        <dbReference type="SAM" id="Phobius"/>
    </source>
</evidence>
<dbReference type="RefSeq" id="WP_188872741.1">
    <property type="nucleotide sequence ID" value="NZ_BMOO01000005.1"/>
</dbReference>
<proteinExistence type="predicted"/>
<dbReference type="EMBL" id="JAGGKO010000004">
    <property type="protein sequence ID" value="MBP1955432.1"/>
    <property type="molecule type" value="Genomic_DNA"/>
</dbReference>
<dbReference type="AlphaFoldDB" id="A0A830G2S2"/>
<evidence type="ECO:0000313" key="2">
    <source>
        <dbReference type="EMBL" id="GGM72329.1"/>
    </source>
</evidence>
<reference evidence="2" key="2">
    <citation type="submission" date="2020-09" db="EMBL/GenBank/DDBJ databases">
        <authorList>
            <person name="Sun Q."/>
            <person name="Ohkuma M."/>
        </authorList>
    </citation>
    <scope>NUCLEOTIDE SEQUENCE</scope>
    <source>
        <strain evidence="2">JCM 16108</strain>
    </source>
</reference>
<evidence type="ECO:0000313" key="4">
    <source>
        <dbReference type="Proteomes" id="UP000614609"/>
    </source>
</evidence>
<evidence type="ECO:0000313" key="3">
    <source>
        <dbReference type="EMBL" id="MBP1955432.1"/>
    </source>
</evidence>
<reference evidence="2" key="1">
    <citation type="journal article" date="2014" name="Int. J. Syst. Evol. Microbiol.">
        <title>Complete genome sequence of Corynebacterium casei LMG S-19264T (=DSM 44701T), isolated from a smear-ripened cheese.</title>
        <authorList>
            <consortium name="US DOE Joint Genome Institute (JGI-PGF)"/>
            <person name="Walter F."/>
            <person name="Albersmeier A."/>
            <person name="Kalinowski J."/>
            <person name="Ruckert C."/>
        </authorList>
    </citation>
    <scope>NUCLEOTIDE SEQUENCE</scope>
    <source>
        <strain evidence="2">JCM 16108</strain>
    </source>
</reference>
<keyword evidence="1" id="KW-0812">Transmembrane</keyword>
<protein>
    <submittedName>
        <fullName evidence="2">Uncharacterized protein</fullName>
    </submittedName>
</protein>